<dbReference type="Pfam" id="PF02540">
    <property type="entry name" value="NAD_synthase"/>
    <property type="match status" value="1"/>
</dbReference>
<evidence type="ECO:0000256" key="7">
    <source>
        <dbReference type="ARBA" id="ARBA00052340"/>
    </source>
</evidence>
<dbReference type="PROSITE" id="PS50263">
    <property type="entry name" value="CN_HYDROLASE"/>
    <property type="match status" value="1"/>
</dbReference>
<feature type="domain" description="CN hydrolase" evidence="9">
    <location>
        <begin position="5"/>
        <end position="279"/>
    </location>
</feature>
<sequence length="707" mass="79666">MGRLMKVATCQLNQWALDWVGNLERIKKSIRIAKQQGAKLRVGPELEIVGYMAQDHFLEGETYDNAMDMLAAIMEDRELDDIIIDLGMPVRHKNNRYNARVILLNGRIVLIRPKLYLAGDGNYREMRWFSPWNRPRHVEEFDLELEAEGTIAKLQGSRYVPIGDAVIRTLDTIVGCETCEELFTPRNPSAEMSLDGVEIFTNSSGSHHELRKLNTRISLIQEATRKNGGVYLYSNLSGGDGDRLLFDGCSMIFINGQIIEQLDQFSLKDVEVVTACIDIEEVRSHRFAPSRAMQATSNPAYVRVDANISLSSVSGDMDLELIPSKPGALKVHCPEEEISLGPAAWLWDYLRRSQQGGFLLPLSGGIDSAATATLVFSMSRMVFDAIKTNNEEVISDVRRICGTDKFQTPQELCGRLLSTVYMGMEKQSSKETRSRAQRLADAIGAKHRDVNIDAAYEAVKTIFTDDTDFAPQFKVHGGTQTENLALQNLQARQRMIIAYFYAQLLPSTRGQNGGLLVLGSGNVDEQLRGYLTKYDCSSADLNPIGSISKVDLKRFISWAAVNFELPILQEFVDATPTAELEPITESYTQSDEQDMGFTYAQLSVLGRLRKESKLGPYAMFLRLLHDWKDTLSPAEVADTVKRFHHYQAINRHKMTTMTPSVHAESYSVDDNRFDLRPFVYASFWKNWSFKKIDEKLASIEKKQAEGK</sequence>
<dbReference type="PIRSF" id="PIRSF006630">
    <property type="entry name" value="NADS_GAT"/>
    <property type="match status" value="1"/>
</dbReference>
<dbReference type="Proteomes" id="UP000799753">
    <property type="component" value="Unassembled WGS sequence"/>
</dbReference>
<dbReference type="FunFam" id="3.60.110.10:FF:000003">
    <property type="entry name" value="Glutamine-dependent NAD(+) synthetase"/>
    <property type="match status" value="1"/>
</dbReference>
<comment type="pathway">
    <text evidence="1 8">Cofactor biosynthesis; NAD(+) biosynthesis; NAD(+) from deamido-NAD(+) (L-Gln route): step 1/1.</text>
</comment>
<dbReference type="Pfam" id="PF00795">
    <property type="entry name" value="CN_hydrolase"/>
    <property type="match status" value="1"/>
</dbReference>
<dbReference type="GO" id="GO:0009435">
    <property type="term" value="P:NAD+ biosynthetic process"/>
    <property type="evidence" value="ECO:0007669"/>
    <property type="project" value="UniProtKB-UniRule"/>
</dbReference>
<dbReference type="PANTHER" id="PTHR23090">
    <property type="entry name" value="NH 3 /GLUTAMINE-DEPENDENT NAD + SYNTHETASE"/>
    <property type="match status" value="1"/>
</dbReference>
<dbReference type="SUPFAM" id="SSF56317">
    <property type="entry name" value="Carbon-nitrogen hydrolase"/>
    <property type="match status" value="1"/>
</dbReference>
<dbReference type="CDD" id="cd00553">
    <property type="entry name" value="NAD_synthase"/>
    <property type="match status" value="1"/>
</dbReference>
<proteinExistence type="inferred from homology"/>
<comment type="catalytic activity">
    <reaction evidence="7 8">
        <text>deamido-NAD(+) + L-glutamine + ATP + H2O = L-glutamate + AMP + diphosphate + NAD(+) + H(+)</text>
        <dbReference type="Rhea" id="RHEA:24384"/>
        <dbReference type="ChEBI" id="CHEBI:15377"/>
        <dbReference type="ChEBI" id="CHEBI:15378"/>
        <dbReference type="ChEBI" id="CHEBI:29985"/>
        <dbReference type="ChEBI" id="CHEBI:30616"/>
        <dbReference type="ChEBI" id="CHEBI:33019"/>
        <dbReference type="ChEBI" id="CHEBI:57540"/>
        <dbReference type="ChEBI" id="CHEBI:58359"/>
        <dbReference type="ChEBI" id="CHEBI:58437"/>
        <dbReference type="ChEBI" id="CHEBI:456215"/>
        <dbReference type="EC" id="6.3.5.1"/>
    </reaction>
</comment>
<name>A0A6A6S8J2_9PLEO</name>
<dbReference type="InterPro" id="IPR022310">
    <property type="entry name" value="NAD/GMP_synthase"/>
</dbReference>
<evidence type="ECO:0000256" key="1">
    <source>
        <dbReference type="ARBA" id="ARBA00005188"/>
    </source>
</evidence>
<dbReference type="EMBL" id="MU006781">
    <property type="protein sequence ID" value="KAF2642738.1"/>
    <property type="molecule type" value="Genomic_DNA"/>
</dbReference>
<dbReference type="InterPro" id="IPR003010">
    <property type="entry name" value="C-N_Hydrolase"/>
</dbReference>
<gene>
    <name evidence="10" type="ORF">P280DRAFT_448402</name>
</gene>
<accession>A0A6A6S8J2</accession>
<dbReference type="FunFam" id="3.40.50.620:FF:000036">
    <property type="entry name" value="Glutamine-dependent NAD(+) synthetase"/>
    <property type="match status" value="1"/>
</dbReference>
<dbReference type="InterPro" id="IPR014729">
    <property type="entry name" value="Rossmann-like_a/b/a_fold"/>
</dbReference>
<dbReference type="Gene3D" id="3.40.50.620">
    <property type="entry name" value="HUPs"/>
    <property type="match status" value="1"/>
</dbReference>
<reference evidence="10" key="1">
    <citation type="journal article" date="2020" name="Stud. Mycol.">
        <title>101 Dothideomycetes genomes: a test case for predicting lifestyles and emergence of pathogens.</title>
        <authorList>
            <person name="Haridas S."/>
            <person name="Albert R."/>
            <person name="Binder M."/>
            <person name="Bloem J."/>
            <person name="Labutti K."/>
            <person name="Salamov A."/>
            <person name="Andreopoulos B."/>
            <person name="Baker S."/>
            <person name="Barry K."/>
            <person name="Bills G."/>
            <person name="Bluhm B."/>
            <person name="Cannon C."/>
            <person name="Castanera R."/>
            <person name="Culley D."/>
            <person name="Daum C."/>
            <person name="Ezra D."/>
            <person name="Gonzalez J."/>
            <person name="Henrissat B."/>
            <person name="Kuo A."/>
            <person name="Liang C."/>
            <person name="Lipzen A."/>
            <person name="Lutzoni F."/>
            <person name="Magnuson J."/>
            <person name="Mondo S."/>
            <person name="Nolan M."/>
            <person name="Ohm R."/>
            <person name="Pangilinan J."/>
            <person name="Park H.-J."/>
            <person name="Ramirez L."/>
            <person name="Alfaro M."/>
            <person name="Sun H."/>
            <person name="Tritt A."/>
            <person name="Yoshinaga Y."/>
            <person name="Zwiers L.-H."/>
            <person name="Turgeon B."/>
            <person name="Goodwin S."/>
            <person name="Spatafora J."/>
            <person name="Crous P."/>
            <person name="Grigoriev I."/>
        </authorList>
    </citation>
    <scope>NUCLEOTIDE SEQUENCE</scope>
    <source>
        <strain evidence="10">CBS 473.64</strain>
    </source>
</reference>
<evidence type="ECO:0000256" key="4">
    <source>
        <dbReference type="ARBA" id="ARBA00022741"/>
    </source>
</evidence>
<dbReference type="GO" id="GO:0003952">
    <property type="term" value="F:NAD+ synthase (glutamine-hydrolyzing) activity"/>
    <property type="evidence" value="ECO:0007669"/>
    <property type="project" value="UniProtKB-UniRule"/>
</dbReference>
<organism evidence="10 11">
    <name type="scientific">Massarina eburnea CBS 473.64</name>
    <dbReference type="NCBI Taxonomy" id="1395130"/>
    <lineage>
        <taxon>Eukaryota</taxon>
        <taxon>Fungi</taxon>
        <taxon>Dikarya</taxon>
        <taxon>Ascomycota</taxon>
        <taxon>Pezizomycotina</taxon>
        <taxon>Dothideomycetes</taxon>
        <taxon>Pleosporomycetidae</taxon>
        <taxon>Pleosporales</taxon>
        <taxon>Massarineae</taxon>
        <taxon>Massarinaceae</taxon>
        <taxon>Massarina</taxon>
    </lineage>
</organism>
<dbReference type="NCBIfam" id="TIGR00552">
    <property type="entry name" value="nadE"/>
    <property type="match status" value="1"/>
</dbReference>
<dbReference type="EC" id="6.3.5.1" evidence="8"/>
<evidence type="ECO:0000313" key="10">
    <source>
        <dbReference type="EMBL" id="KAF2642738.1"/>
    </source>
</evidence>
<dbReference type="PANTHER" id="PTHR23090:SF9">
    <property type="entry name" value="GLUTAMINE-DEPENDENT NAD(+) SYNTHETASE"/>
    <property type="match status" value="1"/>
</dbReference>
<dbReference type="GO" id="GO:0004359">
    <property type="term" value="F:glutaminase activity"/>
    <property type="evidence" value="ECO:0007669"/>
    <property type="project" value="InterPro"/>
</dbReference>
<evidence type="ECO:0000256" key="3">
    <source>
        <dbReference type="ARBA" id="ARBA00022598"/>
    </source>
</evidence>
<dbReference type="InterPro" id="IPR014445">
    <property type="entry name" value="Gln-dep_NAD_synthase"/>
</dbReference>
<keyword evidence="6 8" id="KW-0520">NAD</keyword>
<dbReference type="HAMAP" id="MF_02090">
    <property type="entry name" value="NadE_glutamine_dep"/>
    <property type="match status" value="1"/>
</dbReference>
<evidence type="ECO:0000256" key="5">
    <source>
        <dbReference type="ARBA" id="ARBA00022840"/>
    </source>
</evidence>
<dbReference type="Gene3D" id="3.60.110.10">
    <property type="entry name" value="Carbon-nitrogen hydrolase"/>
    <property type="match status" value="1"/>
</dbReference>
<dbReference type="SUPFAM" id="SSF52402">
    <property type="entry name" value="Adenine nucleotide alpha hydrolases-like"/>
    <property type="match status" value="1"/>
</dbReference>
<dbReference type="CDD" id="cd07570">
    <property type="entry name" value="GAT_Gln-NAD-synth"/>
    <property type="match status" value="1"/>
</dbReference>
<dbReference type="OrthoDB" id="2020662at2759"/>
<dbReference type="UniPathway" id="UPA00253">
    <property type="reaction ID" value="UER00334"/>
</dbReference>
<keyword evidence="5 8" id="KW-0067">ATP-binding</keyword>
<dbReference type="InterPro" id="IPR036526">
    <property type="entry name" value="C-N_Hydrolase_sf"/>
</dbReference>
<dbReference type="GO" id="GO:0005524">
    <property type="term" value="F:ATP binding"/>
    <property type="evidence" value="ECO:0007669"/>
    <property type="project" value="UniProtKB-UniRule"/>
</dbReference>
<comment type="similarity">
    <text evidence="2 8">In the C-terminal section; belongs to the NAD synthetase family.</text>
</comment>
<evidence type="ECO:0000259" key="9">
    <source>
        <dbReference type="PROSITE" id="PS50263"/>
    </source>
</evidence>
<keyword evidence="11" id="KW-1185">Reference proteome</keyword>
<evidence type="ECO:0000256" key="6">
    <source>
        <dbReference type="ARBA" id="ARBA00023027"/>
    </source>
</evidence>
<keyword evidence="4 8" id="KW-0547">Nucleotide-binding</keyword>
<evidence type="ECO:0000313" key="11">
    <source>
        <dbReference type="Proteomes" id="UP000799753"/>
    </source>
</evidence>
<evidence type="ECO:0000256" key="8">
    <source>
        <dbReference type="PIRNR" id="PIRNR006630"/>
    </source>
</evidence>
<protein>
    <recommendedName>
        <fullName evidence="8">Glutamine-dependent NAD(+) synthetase</fullName>
        <ecNumber evidence="8">6.3.5.1</ecNumber>
    </recommendedName>
    <alternativeName>
        <fullName evidence="8">NAD(+) synthase [glutamine-hydrolyzing]</fullName>
    </alternativeName>
</protein>
<dbReference type="GO" id="GO:0005737">
    <property type="term" value="C:cytoplasm"/>
    <property type="evidence" value="ECO:0007669"/>
    <property type="project" value="InterPro"/>
</dbReference>
<dbReference type="InterPro" id="IPR003694">
    <property type="entry name" value="NAD_synthase"/>
</dbReference>
<dbReference type="AlphaFoldDB" id="A0A6A6S8J2"/>
<keyword evidence="3 8" id="KW-0436">Ligase</keyword>
<evidence type="ECO:0000256" key="2">
    <source>
        <dbReference type="ARBA" id="ARBA00007145"/>
    </source>
</evidence>